<evidence type="ECO:0000256" key="8">
    <source>
        <dbReference type="SAM" id="SignalP"/>
    </source>
</evidence>
<feature type="binding site" evidence="7">
    <location>
        <position position="227"/>
    </location>
    <ligand>
        <name>GTP</name>
        <dbReference type="ChEBI" id="CHEBI:37565"/>
    </ligand>
</feature>
<feature type="binding site" evidence="7">
    <location>
        <position position="64"/>
    </location>
    <ligand>
        <name>AMP</name>
        <dbReference type="ChEBI" id="CHEBI:456215"/>
    </ligand>
</feature>
<dbReference type="NCBIfam" id="TIGR01351">
    <property type="entry name" value="adk"/>
    <property type="match status" value="1"/>
</dbReference>
<evidence type="ECO:0000256" key="1">
    <source>
        <dbReference type="ARBA" id="ARBA00004305"/>
    </source>
</evidence>
<dbReference type="Pfam" id="PF00406">
    <property type="entry name" value="ADK"/>
    <property type="match status" value="1"/>
</dbReference>
<feature type="binding site" evidence="7">
    <location>
        <position position="198"/>
    </location>
    <ligand>
        <name>AMP</name>
        <dbReference type="ChEBI" id="CHEBI:456215"/>
    </ligand>
</feature>
<keyword evidence="6 7" id="KW-0342">GTP-binding</keyword>
<dbReference type="GO" id="GO:0005524">
    <property type="term" value="F:ATP binding"/>
    <property type="evidence" value="ECO:0007669"/>
    <property type="project" value="InterPro"/>
</dbReference>
<dbReference type="InterPro" id="IPR007862">
    <property type="entry name" value="Adenylate_kinase_lid-dom"/>
</dbReference>
<dbReference type="OrthoDB" id="439792at2759"/>
<accession>A0A1D1UYZ3</accession>
<dbReference type="EMBL" id="BDGG01000002">
    <property type="protein sequence ID" value="GAU93830.1"/>
    <property type="molecule type" value="Genomic_DNA"/>
</dbReference>
<dbReference type="PROSITE" id="PS00113">
    <property type="entry name" value="ADENYLATE_KINASE"/>
    <property type="match status" value="1"/>
</dbReference>
<dbReference type="InterPro" id="IPR028586">
    <property type="entry name" value="AK3/Ak4_mitochondrial"/>
</dbReference>
<feature type="region of interest" description="NMPbind" evidence="7">
    <location>
        <begin position="63"/>
        <end position="92"/>
    </location>
</feature>
<comment type="subcellular location">
    <subcellularLocation>
        <location evidence="1 7">Mitochondrion matrix</location>
    </subcellularLocation>
</comment>
<proteinExistence type="inferred from homology"/>
<reference evidence="10 11" key="1">
    <citation type="journal article" date="2016" name="Nat. Commun.">
        <title>Extremotolerant tardigrade genome and improved radiotolerance of human cultured cells by tardigrade-unique protein.</title>
        <authorList>
            <person name="Hashimoto T."/>
            <person name="Horikawa D.D."/>
            <person name="Saito Y."/>
            <person name="Kuwahara H."/>
            <person name="Kozuka-Hata H."/>
            <person name="Shin-I T."/>
            <person name="Minakuchi Y."/>
            <person name="Ohishi K."/>
            <person name="Motoyama A."/>
            <person name="Aizu T."/>
            <person name="Enomoto A."/>
            <person name="Kondo K."/>
            <person name="Tanaka S."/>
            <person name="Hara Y."/>
            <person name="Koshikawa S."/>
            <person name="Sagara H."/>
            <person name="Miura T."/>
            <person name="Yokobori S."/>
            <person name="Miyagawa K."/>
            <person name="Suzuki Y."/>
            <person name="Kubo T."/>
            <person name="Oyama M."/>
            <person name="Kohara Y."/>
            <person name="Fujiyama A."/>
            <person name="Arakawa K."/>
            <person name="Katayama T."/>
            <person name="Toyoda A."/>
            <person name="Kunieda T."/>
        </authorList>
    </citation>
    <scope>NUCLEOTIDE SEQUENCE [LARGE SCALE GENOMIC DNA]</scope>
    <source>
        <strain evidence="10 11">YOKOZUNA-1</strain>
    </source>
</reference>
<protein>
    <recommendedName>
        <fullName evidence="7">GTP:AMP phosphotransferase, mitochondrial</fullName>
        <ecNumber evidence="7">2.7.4.10</ecNumber>
    </recommendedName>
    <alternativeName>
        <fullName evidence="7">Adenylate kinase 3</fullName>
        <shortName evidence="7">AK 3</shortName>
    </alternativeName>
</protein>
<dbReference type="PRINTS" id="PR00094">
    <property type="entry name" value="ADENYLTKNASE"/>
</dbReference>
<dbReference type="GO" id="GO:0046033">
    <property type="term" value="P:AMP metabolic process"/>
    <property type="evidence" value="ECO:0007669"/>
    <property type="project" value="UniProtKB-UniRule"/>
</dbReference>
<evidence type="ECO:0000256" key="5">
    <source>
        <dbReference type="ARBA" id="ARBA00023128"/>
    </source>
</evidence>
<dbReference type="GO" id="GO:0046041">
    <property type="term" value="P:ITP metabolic process"/>
    <property type="evidence" value="ECO:0007669"/>
    <property type="project" value="UniProtKB-UniRule"/>
</dbReference>
<dbReference type="HAMAP" id="MF_00235">
    <property type="entry name" value="Adenylate_kinase_Adk"/>
    <property type="match status" value="1"/>
</dbReference>
<dbReference type="Pfam" id="PF05191">
    <property type="entry name" value="ADK_lid"/>
    <property type="match status" value="1"/>
</dbReference>
<feature type="chain" id="PRO_5008897816" description="GTP:AMP phosphotransferase, mitochondrial" evidence="8">
    <location>
        <begin position="18"/>
        <end position="255"/>
    </location>
</feature>
<feature type="binding site" evidence="7">
    <location>
        <position position="154"/>
    </location>
    <ligand>
        <name>GTP</name>
        <dbReference type="ChEBI" id="CHEBI:37565"/>
    </ligand>
</feature>
<dbReference type="Gene3D" id="3.40.50.300">
    <property type="entry name" value="P-loop containing nucleotide triphosphate hydrolases"/>
    <property type="match status" value="1"/>
</dbReference>
<evidence type="ECO:0000256" key="3">
    <source>
        <dbReference type="ARBA" id="ARBA00022741"/>
    </source>
</evidence>
<comment type="domain">
    <text evidence="7">Consists of three domains, a large central CORE domain and two small peripheral domains, NMPbind and LID, which undergo movements during catalysis. The LID domain closes over the site of phosphoryl transfer upon GTP binding. Assembling and dissambling the active center during each catalytic cycle provides an effective means to prevent GTP hydrolysis.</text>
</comment>
<sequence>MISSLFFILSFSSVVQAHPLTLNFPSNMSAASTFRTIILGAPGSGKGTIAERVCKTFGLQHIVSGDILRKQQQENTELGKEVTNYISSGALVPDELIISLMSKEMKTVGPKWLLDGFPRTFPQAEKLHKEVGMVDSVINLDIPFDVIRKRIESRYIHFASGRTYNLEFNPPKVPFKDDVTGEPITRRPDDEPEVVMARLKTYRERTEPLLDYYRKAGVLKEFQGTESNVIWPFVKEYLEAQMNSAESNKRDKKRA</sequence>
<evidence type="ECO:0000313" key="11">
    <source>
        <dbReference type="Proteomes" id="UP000186922"/>
    </source>
</evidence>
<dbReference type="GO" id="GO:0046039">
    <property type="term" value="P:GTP metabolic process"/>
    <property type="evidence" value="ECO:0007669"/>
    <property type="project" value="UniProtKB-UniRule"/>
</dbReference>
<keyword evidence="5 7" id="KW-0496">Mitochondrion</keyword>
<dbReference type="InterPro" id="IPR006259">
    <property type="entry name" value="Adenyl_kin_sub"/>
</dbReference>
<feature type="region of interest" description="LID" evidence="7">
    <location>
        <begin position="153"/>
        <end position="190"/>
    </location>
</feature>
<keyword evidence="8" id="KW-0732">Signal</keyword>
<dbReference type="GO" id="GO:0005759">
    <property type="term" value="C:mitochondrial matrix"/>
    <property type="evidence" value="ECO:0007669"/>
    <property type="project" value="UniProtKB-SubCell"/>
</dbReference>
<feature type="binding site" evidence="7">
    <location>
        <begin position="116"/>
        <end position="119"/>
    </location>
    <ligand>
        <name>AMP</name>
        <dbReference type="ChEBI" id="CHEBI:456215"/>
    </ligand>
</feature>
<dbReference type="PANTHER" id="PTHR23359">
    <property type="entry name" value="NUCLEOTIDE KINASE"/>
    <property type="match status" value="1"/>
</dbReference>
<dbReference type="CDD" id="cd01428">
    <property type="entry name" value="ADK"/>
    <property type="match status" value="1"/>
</dbReference>
<dbReference type="InterPro" id="IPR000850">
    <property type="entry name" value="Adenylat/UMP-CMP_kin"/>
</dbReference>
<evidence type="ECO:0000256" key="4">
    <source>
        <dbReference type="ARBA" id="ARBA00022777"/>
    </source>
</evidence>
<dbReference type="GO" id="GO:0004017">
    <property type="term" value="F:AMP kinase activity"/>
    <property type="evidence" value="ECO:0007669"/>
    <property type="project" value="InterPro"/>
</dbReference>
<comment type="catalytic activity">
    <reaction evidence="7">
        <text>a ribonucleoside 5'-triphosphate + AMP = a ribonucleoside 5'-diphosphate + ADP</text>
        <dbReference type="Rhea" id="RHEA:13749"/>
        <dbReference type="ChEBI" id="CHEBI:57930"/>
        <dbReference type="ChEBI" id="CHEBI:61557"/>
        <dbReference type="ChEBI" id="CHEBI:456215"/>
        <dbReference type="ChEBI" id="CHEBI:456216"/>
        <dbReference type="EC" id="2.7.4.10"/>
    </reaction>
</comment>
<evidence type="ECO:0000256" key="7">
    <source>
        <dbReference type="HAMAP-Rule" id="MF_03169"/>
    </source>
</evidence>
<keyword evidence="11" id="KW-1185">Reference proteome</keyword>
<feature type="binding site" evidence="7">
    <location>
        <begin position="43"/>
        <end position="48"/>
    </location>
    <ligand>
        <name>GTP</name>
        <dbReference type="ChEBI" id="CHEBI:37565"/>
    </ligand>
</feature>
<organism evidence="10 11">
    <name type="scientific">Ramazzottius varieornatus</name>
    <name type="common">Water bear</name>
    <name type="synonym">Tardigrade</name>
    <dbReference type="NCBI Taxonomy" id="947166"/>
    <lineage>
        <taxon>Eukaryota</taxon>
        <taxon>Metazoa</taxon>
        <taxon>Ecdysozoa</taxon>
        <taxon>Tardigrada</taxon>
        <taxon>Eutardigrada</taxon>
        <taxon>Parachela</taxon>
        <taxon>Hypsibioidea</taxon>
        <taxon>Ramazzottiidae</taxon>
        <taxon>Ramazzottius</taxon>
    </lineage>
</organism>
<dbReference type="InterPro" id="IPR033690">
    <property type="entry name" value="Adenylat_kinase_CS"/>
</dbReference>
<dbReference type="GO" id="GO:0005525">
    <property type="term" value="F:GTP binding"/>
    <property type="evidence" value="ECO:0007669"/>
    <property type="project" value="UniProtKB-KW"/>
</dbReference>
<feature type="signal peptide" evidence="8">
    <location>
        <begin position="1"/>
        <end position="17"/>
    </location>
</feature>
<dbReference type="HAMAP" id="MF_03169">
    <property type="entry name" value="Adenylate_kinase_AK3"/>
    <property type="match status" value="1"/>
</dbReference>
<keyword evidence="4 7" id="KW-0418">Kinase</keyword>
<dbReference type="EC" id="2.7.4.10" evidence="7"/>
<evidence type="ECO:0000313" key="10">
    <source>
        <dbReference type="EMBL" id="GAU93830.1"/>
    </source>
</evidence>
<comment type="subunit">
    <text evidence="7">Monomer.</text>
</comment>
<dbReference type="AlphaFoldDB" id="A0A1D1UYZ3"/>
<feature type="domain" description="Adenylate kinase active site lid" evidence="9">
    <location>
        <begin position="154"/>
        <end position="189"/>
    </location>
</feature>
<dbReference type="SUPFAM" id="SSF57774">
    <property type="entry name" value="Microbial and mitochondrial ADK, insert 'zinc finger' domain"/>
    <property type="match status" value="1"/>
</dbReference>
<feature type="binding site" evidence="7">
    <location>
        <position position="69"/>
    </location>
    <ligand>
        <name>AMP</name>
        <dbReference type="ChEBI" id="CHEBI:456215"/>
    </ligand>
</feature>
<evidence type="ECO:0000259" key="9">
    <source>
        <dbReference type="Pfam" id="PF05191"/>
    </source>
</evidence>
<dbReference type="InterPro" id="IPR036193">
    <property type="entry name" value="ADK_active_lid_dom_sf"/>
</dbReference>
<dbReference type="GO" id="GO:0006172">
    <property type="term" value="P:ADP biosynthetic process"/>
    <property type="evidence" value="ECO:0007669"/>
    <property type="project" value="UniProtKB-UniRule"/>
</dbReference>
<keyword evidence="3 7" id="KW-0547">Nucleotide-binding</keyword>
<dbReference type="Proteomes" id="UP000186922">
    <property type="component" value="Unassembled WGS sequence"/>
</dbReference>
<feature type="binding site" evidence="7">
    <location>
        <position position="187"/>
    </location>
    <ligand>
        <name>AMP</name>
        <dbReference type="ChEBI" id="CHEBI:456215"/>
    </ligand>
</feature>
<dbReference type="FunFam" id="3.40.50.300:FF:000106">
    <property type="entry name" value="Adenylate kinase mitochondrial"/>
    <property type="match status" value="1"/>
</dbReference>
<dbReference type="STRING" id="947166.A0A1D1UYZ3"/>
<keyword evidence="2 7" id="KW-0808">Transferase</keyword>
<comment type="caution">
    <text evidence="10">The sequence shown here is derived from an EMBL/GenBank/DDBJ whole genome shotgun (WGS) entry which is preliminary data.</text>
</comment>
<evidence type="ECO:0000256" key="6">
    <source>
        <dbReference type="ARBA" id="ARBA00023134"/>
    </source>
</evidence>
<name>A0A1D1UYZ3_RAMVA</name>
<feature type="binding site" evidence="7">
    <location>
        <position position="123"/>
    </location>
    <ligand>
        <name>AMP</name>
        <dbReference type="ChEBI" id="CHEBI:456215"/>
    </ligand>
</feature>
<feature type="binding site" evidence="7">
    <location>
        <begin position="90"/>
        <end position="92"/>
    </location>
    <ligand>
        <name>AMP</name>
        <dbReference type="ChEBI" id="CHEBI:456215"/>
    </ligand>
</feature>
<dbReference type="SUPFAM" id="SSF52540">
    <property type="entry name" value="P-loop containing nucleoside triphosphate hydrolases"/>
    <property type="match status" value="1"/>
</dbReference>
<dbReference type="GO" id="GO:0046899">
    <property type="term" value="F:nucleoside triphosphate adenylate kinase activity"/>
    <property type="evidence" value="ECO:0007669"/>
    <property type="project" value="UniProtKB-UniRule"/>
</dbReference>
<comment type="similarity">
    <text evidence="7">Belongs to the adenylate kinase family. AK3 subfamily.</text>
</comment>
<gene>
    <name evidence="10" type="primary">RvY_05705-1</name>
    <name evidence="10" type="synonym">RvY_05705.1</name>
    <name evidence="10" type="ORF">RvY_05705</name>
</gene>
<comment type="function">
    <text evidence="7">Involved in maintaining the homeostasis of cellular nucleotides by catalyzing the interconversion of nucleoside phosphates. Has GTP:AMP phosphotransferase and ITP:AMP phosphotransferase activities.</text>
</comment>
<evidence type="ECO:0000256" key="2">
    <source>
        <dbReference type="ARBA" id="ARBA00022679"/>
    </source>
</evidence>
<comment type="caution">
    <text evidence="7">Lacks conserved residue(s) required for the propagation of feature annotation.</text>
</comment>
<dbReference type="InterPro" id="IPR027417">
    <property type="entry name" value="P-loop_NTPase"/>
</dbReference>